<dbReference type="EC" id="5.1.3.3" evidence="5"/>
<dbReference type="GO" id="GO:0030246">
    <property type="term" value="F:carbohydrate binding"/>
    <property type="evidence" value="ECO:0007669"/>
    <property type="project" value="InterPro"/>
</dbReference>
<dbReference type="VEuPathDB" id="TriTrypDB:C4B63_314g15"/>
<dbReference type="CDD" id="cd09019">
    <property type="entry name" value="galactose_mutarotase_like"/>
    <property type="match status" value="1"/>
</dbReference>
<evidence type="ECO:0000313" key="10">
    <source>
        <dbReference type="EMBL" id="PWU85758.1"/>
    </source>
</evidence>
<evidence type="ECO:0000256" key="4">
    <source>
        <dbReference type="ARBA" id="ARBA00023277"/>
    </source>
</evidence>
<dbReference type="UniPathway" id="UPA00242"/>
<reference evidence="9 11" key="1">
    <citation type="journal article" date="2018" name="Microb. Genom.">
        <title>Expanding an expanded genome: long-read sequencing of Trypanosoma cruzi.</title>
        <authorList>
            <person name="Berna L."/>
            <person name="Rodriguez M."/>
            <person name="Chiribao M.L."/>
            <person name="Parodi-Talice A."/>
            <person name="Pita S."/>
            <person name="Rijo G."/>
            <person name="Alvarez-Valin F."/>
            <person name="Robello C."/>
        </authorList>
    </citation>
    <scope>NUCLEOTIDE SEQUENCE [LARGE SCALE GENOMIC DNA]</scope>
    <source>
        <strain evidence="9 11">Dm28c</strain>
    </source>
</reference>
<dbReference type="PIRSF" id="PIRSF005096">
    <property type="entry name" value="GALM"/>
    <property type="match status" value="1"/>
</dbReference>
<protein>
    <recommendedName>
        <fullName evidence="5">Aldose 1-epimerase</fullName>
        <ecNumber evidence="5">5.1.3.3</ecNumber>
    </recommendedName>
</protein>
<sequence length="380" mass="42172">MTIISSENAKEYSSHVEPFGDGHKITLKSPNLRVSLLTQGATVFSVQYRVPQLAGGDVADKDGWVELVLGLDVPEEFAKDKLYIGSTCGRYSGRIENGEFELNGKSFKLLQNDGENTLHGGPEGFSSRPWKYILLEGEEEIGISFHLISPHLDQGFPGELFVTATYVILKNEPATLKWNLQAVLADSTPAQSTVINLCNHIYWNLNGVPSRPRRLPEPITNHHMQLYSGYVAEMQELIPTGSMKSVEGTPHDYKKLRVIREGMEATQAEGRDPPGYDDPVALDKWDSKLHEAGRLFSPKTGITLQLDTTSPAVVVYTANYLPENASGEAGERFQRHSGICLETQYFPNSPHIPSFPSTVVSKGEKYDETTVCHFKYTPKS</sequence>
<dbReference type="VEuPathDB" id="TriTrypDB:TCDM_08335"/>
<dbReference type="VEuPathDB" id="TriTrypDB:ECC02_002140"/>
<comment type="pathway">
    <text evidence="1 5">Carbohydrate metabolism; hexose metabolism.</text>
</comment>
<dbReference type="SUPFAM" id="SSF74650">
    <property type="entry name" value="Galactose mutarotase-like"/>
    <property type="match status" value="1"/>
</dbReference>
<keyword evidence="4 5" id="KW-0119">Carbohydrate metabolism</keyword>
<dbReference type="VEuPathDB" id="TriTrypDB:TcYC6_0031420"/>
<dbReference type="PANTHER" id="PTHR10091">
    <property type="entry name" value="ALDOSE-1-EPIMERASE"/>
    <property type="match status" value="1"/>
</dbReference>
<evidence type="ECO:0000256" key="6">
    <source>
        <dbReference type="PIRSR" id="PIRSR005096-1"/>
    </source>
</evidence>
<evidence type="ECO:0000256" key="5">
    <source>
        <dbReference type="PIRNR" id="PIRNR005096"/>
    </source>
</evidence>
<accession>A0A2V2UHR1</accession>
<dbReference type="VEuPathDB" id="TriTrypDB:TcBrA4_0138290"/>
<comment type="similarity">
    <text evidence="2 5">Belongs to the aldose epimerase family.</text>
</comment>
<evidence type="ECO:0000256" key="1">
    <source>
        <dbReference type="ARBA" id="ARBA00005028"/>
    </source>
</evidence>
<dbReference type="GO" id="GO:0004034">
    <property type="term" value="F:aldose 1-epimerase activity"/>
    <property type="evidence" value="ECO:0007669"/>
    <property type="project" value="UniProtKB-EC"/>
</dbReference>
<dbReference type="EMBL" id="PRFA01000314">
    <property type="protein sequence ID" value="PWU83494.1"/>
    <property type="molecule type" value="Genomic_DNA"/>
</dbReference>
<dbReference type="VEuPathDB" id="TriTrypDB:Tc_MARK_9309"/>
<dbReference type="AlphaFoldDB" id="A0A2V2UHR1"/>
<dbReference type="VEuPathDB" id="TriTrypDB:TcG_06686"/>
<comment type="caution">
    <text evidence="9">The sequence shown here is derived from an EMBL/GenBank/DDBJ whole genome shotgun (WGS) entry which is preliminary data.</text>
</comment>
<dbReference type="InterPro" id="IPR014718">
    <property type="entry name" value="GH-type_carb-bd"/>
</dbReference>
<dbReference type="InterPro" id="IPR047215">
    <property type="entry name" value="Galactose_mutarotase-like"/>
</dbReference>
<dbReference type="GO" id="GO:0006006">
    <property type="term" value="P:glucose metabolic process"/>
    <property type="evidence" value="ECO:0007669"/>
    <property type="project" value="TreeGrafter"/>
</dbReference>
<dbReference type="VEuPathDB" id="TriTrypDB:C4B63_145g31"/>
<dbReference type="InterPro" id="IPR011013">
    <property type="entry name" value="Gal_mutarotase_sf_dom"/>
</dbReference>
<evidence type="ECO:0000256" key="2">
    <source>
        <dbReference type="ARBA" id="ARBA00006206"/>
    </source>
</evidence>
<dbReference type="VEuPathDB" id="TriTrypDB:C3747_21g46"/>
<dbReference type="EMBL" id="PRFA01000145">
    <property type="protein sequence ID" value="PWU85758.1"/>
    <property type="molecule type" value="Genomic_DNA"/>
</dbReference>
<feature type="binding site" evidence="7">
    <location>
        <position position="277"/>
    </location>
    <ligand>
        <name>beta-D-galactose</name>
        <dbReference type="ChEBI" id="CHEBI:27667"/>
    </ligand>
</feature>
<dbReference type="GO" id="GO:0033499">
    <property type="term" value="P:galactose catabolic process via UDP-galactose, Leloir pathway"/>
    <property type="evidence" value="ECO:0007669"/>
    <property type="project" value="TreeGrafter"/>
</dbReference>
<dbReference type="Gene3D" id="2.70.98.10">
    <property type="match status" value="1"/>
</dbReference>
<evidence type="ECO:0000256" key="3">
    <source>
        <dbReference type="ARBA" id="ARBA00023235"/>
    </source>
</evidence>
<dbReference type="Proteomes" id="UP000246121">
    <property type="component" value="Unassembled WGS sequence"/>
</dbReference>
<dbReference type="VEuPathDB" id="TriTrypDB:TcCLB.504425.90"/>
<proteinExistence type="inferred from homology"/>
<dbReference type="VEuPathDB" id="TriTrypDB:TCSYLVIO_000031"/>
<dbReference type="Pfam" id="PF01263">
    <property type="entry name" value="Aldose_epim"/>
    <property type="match status" value="1"/>
</dbReference>
<gene>
    <name evidence="10" type="ORF">C4B63_145g31</name>
    <name evidence="9" type="ORF">C4B63_314g15</name>
</gene>
<dbReference type="VEuPathDB" id="TriTrypDB:TcCL_NonESM03504"/>
<comment type="catalytic activity">
    <reaction evidence="5">
        <text>alpha-D-glucose = beta-D-glucose</text>
        <dbReference type="Rhea" id="RHEA:10264"/>
        <dbReference type="ChEBI" id="CHEBI:15903"/>
        <dbReference type="ChEBI" id="CHEBI:17925"/>
        <dbReference type="EC" id="5.1.3.3"/>
    </reaction>
</comment>
<evidence type="ECO:0000313" key="9">
    <source>
        <dbReference type="EMBL" id="PWU83494.1"/>
    </source>
</evidence>
<evidence type="ECO:0000256" key="7">
    <source>
        <dbReference type="PIRSR" id="PIRSR005096-2"/>
    </source>
</evidence>
<keyword evidence="3 5" id="KW-0413">Isomerase</keyword>
<dbReference type="InterPro" id="IPR008183">
    <property type="entry name" value="Aldose_1/G6P_1-epimerase"/>
</dbReference>
<dbReference type="VEuPathDB" id="TriTrypDB:BCY84_09387"/>
<organism evidence="9 11">
    <name type="scientific">Trypanosoma cruzi</name>
    <dbReference type="NCBI Taxonomy" id="5693"/>
    <lineage>
        <taxon>Eukaryota</taxon>
        <taxon>Discoba</taxon>
        <taxon>Euglenozoa</taxon>
        <taxon>Kinetoplastea</taxon>
        <taxon>Metakinetoplastina</taxon>
        <taxon>Trypanosomatida</taxon>
        <taxon>Trypanosomatidae</taxon>
        <taxon>Trypanosoma</taxon>
        <taxon>Schizotrypanum</taxon>
    </lineage>
</organism>
<name>A0A2V2UHR1_TRYCR</name>
<feature type="active site" description="Proton acceptor" evidence="6">
    <location>
        <position position="342"/>
    </location>
</feature>
<feature type="binding site" evidence="8">
    <location>
        <begin position="200"/>
        <end position="202"/>
    </location>
    <ligand>
        <name>beta-D-galactose</name>
        <dbReference type="ChEBI" id="CHEBI:27667"/>
    </ligand>
</feature>
<evidence type="ECO:0000256" key="8">
    <source>
        <dbReference type="PIRSR" id="PIRSR005096-3"/>
    </source>
</evidence>
<dbReference type="InterPro" id="IPR015443">
    <property type="entry name" value="Aldose_1-epimerase"/>
</dbReference>
<dbReference type="VEuPathDB" id="TriTrypDB:TcCLB.509331.180"/>
<feature type="active site" description="Proton donor" evidence="6">
    <location>
        <position position="200"/>
    </location>
</feature>
<evidence type="ECO:0000313" key="11">
    <source>
        <dbReference type="Proteomes" id="UP000246121"/>
    </source>
</evidence>
<dbReference type="PANTHER" id="PTHR10091:SF0">
    <property type="entry name" value="GALACTOSE MUTAROTASE"/>
    <property type="match status" value="1"/>
</dbReference>